<protein>
    <submittedName>
        <fullName evidence="3">Zinc knuckle</fullName>
    </submittedName>
</protein>
<evidence type="ECO:0000313" key="3">
    <source>
        <dbReference type="EMBL" id="PIO60092.1"/>
    </source>
</evidence>
<dbReference type="SMART" id="SM00343">
    <property type="entry name" value="ZnF_C2HC"/>
    <property type="match status" value="2"/>
</dbReference>
<dbReference type="EMBL" id="KZ356161">
    <property type="protein sequence ID" value="PIO60092.1"/>
    <property type="molecule type" value="Genomic_DNA"/>
</dbReference>
<dbReference type="SUPFAM" id="SSF57756">
    <property type="entry name" value="Retrovirus zinc finger-like domains"/>
    <property type="match status" value="1"/>
</dbReference>
<feature type="domain" description="CCHC-type" evidence="2">
    <location>
        <begin position="203"/>
        <end position="218"/>
    </location>
</feature>
<dbReference type="OrthoDB" id="5833993at2759"/>
<dbReference type="Proteomes" id="UP000230423">
    <property type="component" value="Unassembled WGS sequence"/>
</dbReference>
<evidence type="ECO:0000313" key="4">
    <source>
        <dbReference type="Proteomes" id="UP000230423"/>
    </source>
</evidence>
<evidence type="ECO:0000256" key="1">
    <source>
        <dbReference type="SAM" id="MobiDB-lite"/>
    </source>
</evidence>
<keyword evidence="4" id="KW-1185">Reference proteome</keyword>
<organism evidence="3 4">
    <name type="scientific">Teladorsagia circumcincta</name>
    <name type="common">Brown stomach worm</name>
    <name type="synonym">Ostertagia circumcincta</name>
    <dbReference type="NCBI Taxonomy" id="45464"/>
    <lineage>
        <taxon>Eukaryota</taxon>
        <taxon>Metazoa</taxon>
        <taxon>Ecdysozoa</taxon>
        <taxon>Nematoda</taxon>
        <taxon>Chromadorea</taxon>
        <taxon>Rhabditida</taxon>
        <taxon>Rhabditina</taxon>
        <taxon>Rhabditomorpha</taxon>
        <taxon>Strongyloidea</taxon>
        <taxon>Trichostrongylidae</taxon>
        <taxon>Teladorsagia</taxon>
    </lineage>
</organism>
<dbReference type="AlphaFoldDB" id="A0A2G9TRJ7"/>
<evidence type="ECO:0000259" key="2">
    <source>
        <dbReference type="SMART" id="SM00343"/>
    </source>
</evidence>
<proteinExistence type="predicted"/>
<dbReference type="InterPro" id="IPR001878">
    <property type="entry name" value="Znf_CCHC"/>
</dbReference>
<dbReference type="GO" id="GO:0019899">
    <property type="term" value="F:enzyme binding"/>
    <property type="evidence" value="ECO:0007669"/>
    <property type="project" value="UniProtKB-ARBA"/>
</dbReference>
<accession>A0A2G9TRJ7</accession>
<sequence>MMKEQKDIIAKILDRAPERDREVGKPEELPNMMAALSNRIEKFVFDPDADMSFSKWFSRYKEVFSEDAKQLTESNKVRLFCEKLDSMTFEKYQRHVLPEDVSQIGFNATIEALKQLFDYKTSLFTTRYSASMDFWLEITARSGDQAKINRDSGQRAQGRKKRIFARVASRMRDFLSLRRDSEIVAGGTKLVEAAMIQTQKQNECWNCGGKHYARQCKSKPWFCKKCRKTGHREKFCDSLREKKPDVQEEKTKKMRSSDRESKGEERLQEDKFEQLGLRTRRLKQTVPACTSMQ</sequence>
<reference evidence="3 4" key="1">
    <citation type="submission" date="2015-09" db="EMBL/GenBank/DDBJ databases">
        <title>Draft genome of the parasitic nematode Teladorsagia circumcincta isolate WARC Sus (inbred).</title>
        <authorList>
            <person name="Mitreva M."/>
        </authorList>
    </citation>
    <scope>NUCLEOTIDE SEQUENCE [LARGE SCALE GENOMIC DNA]</scope>
    <source>
        <strain evidence="3 4">S</strain>
    </source>
</reference>
<dbReference type="GO" id="GO:0003676">
    <property type="term" value="F:nucleic acid binding"/>
    <property type="evidence" value="ECO:0007669"/>
    <property type="project" value="InterPro"/>
</dbReference>
<dbReference type="InterPro" id="IPR055510">
    <property type="entry name" value="DUF7083"/>
</dbReference>
<dbReference type="InterPro" id="IPR036875">
    <property type="entry name" value="Znf_CCHC_sf"/>
</dbReference>
<gene>
    <name evidence="3" type="ORF">TELCIR_18415</name>
</gene>
<feature type="domain" description="CCHC-type" evidence="2">
    <location>
        <begin position="222"/>
        <end position="238"/>
    </location>
</feature>
<feature type="region of interest" description="Disordered" evidence="1">
    <location>
        <begin position="243"/>
        <end position="272"/>
    </location>
</feature>
<dbReference type="Pfam" id="PF23309">
    <property type="entry name" value="DUF7083"/>
    <property type="match status" value="1"/>
</dbReference>
<dbReference type="Gene3D" id="4.10.60.10">
    <property type="entry name" value="Zinc finger, CCHC-type"/>
    <property type="match status" value="1"/>
</dbReference>
<dbReference type="GO" id="GO:0008270">
    <property type="term" value="F:zinc ion binding"/>
    <property type="evidence" value="ECO:0007669"/>
    <property type="project" value="InterPro"/>
</dbReference>
<name>A0A2G9TRJ7_TELCI</name>
<dbReference type="GO" id="GO:0005737">
    <property type="term" value="C:cytoplasm"/>
    <property type="evidence" value="ECO:0007669"/>
    <property type="project" value="UniProtKB-ARBA"/>
</dbReference>